<dbReference type="PANTHER" id="PTHR43289:SF34">
    <property type="entry name" value="SERINE_THREONINE-PROTEIN KINASE YBDM-RELATED"/>
    <property type="match status" value="1"/>
</dbReference>
<dbReference type="Gene3D" id="1.10.510.10">
    <property type="entry name" value="Transferase(Phosphotransferase) domain 1"/>
    <property type="match status" value="1"/>
</dbReference>
<dbReference type="SUPFAM" id="SSF56112">
    <property type="entry name" value="Protein kinase-like (PK-like)"/>
    <property type="match status" value="1"/>
</dbReference>
<dbReference type="GO" id="GO:0016301">
    <property type="term" value="F:kinase activity"/>
    <property type="evidence" value="ECO:0007669"/>
    <property type="project" value="UniProtKB-KW"/>
</dbReference>
<dbReference type="SUPFAM" id="SSF82171">
    <property type="entry name" value="DPP6 N-terminal domain-like"/>
    <property type="match status" value="1"/>
</dbReference>
<dbReference type="Proteomes" id="UP001595765">
    <property type="component" value="Unassembled WGS sequence"/>
</dbReference>
<keyword evidence="2 5" id="KW-0547">Nucleotide-binding</keyword>
<dbReference type="RefSeq" id="WP_386435835.1">
    <property type="nucleotide sequence ID" value="NZ_JBHSBB010000028.1"/>
</dbReference>
<comment type="caution">
    <text evidence="8">The sequence shown here is derived from an EMBL/GenBank/DDBJ whole genome shotgun (WGS) entry which is preliminary data.</text>
</comment>
<keyword evidence="3 8" id="KW-0418">Kinase</keyword>
<dbReference type="PROSITE" id="PS50011">
    <property type="entry name" value="PROTEIN_KINASE_DOM"/>
    <property type="match status" value="1"/>
</dbReference>
<feature type="region of interest" description="Disordered" evidence="6">
    <location>
        <begin position="452"/>
        <end position="476"/>
    </location>
</feature>
<dbReference type="Pfam" id="PF07676">
    <property type="entry name" value="PD40"/>
    <property type="match status" value="4"/>
</dbReference>
<organism evidence="8 9">
    <name type="scientific">Streptomyces polygonati</name>
    <dbReference type="NCBI Taxonomy" id="1617087"/>
    <lineage>
        <taxon>Bacteria</taxon>
        <taxon>Bacillati</taxon>
        <taxon>Actinomycetota</taxon>
        <taxon>Actinomycetes</taxon>
        <taxon>Kitasatosporales</taxon>
        <taxon>Streptomycetaceae</taxon>
        <taxon>Streptomyces</taxon>
    </lineage>
</organism>
<dbReference type="Pfam" id="PF00069">
    <property type="entry name" value="Pkinase"/>
    <property type="match status" value="1"/>
</dbReference>
<feature type="region of interest" description="Disordered" evidence="6">
    <location>
        <begin position="285"/>
        <end position="420"/>
    </location>
</feature>
<keyword evidence="9" id="KW-1185">Reference proteome</keyword>
<dbReference type="SMART" id="SM00220">
    <property type="entry name" value="S_TKc"/>
    <property type="match status" value="1"/>
</dbReference>
<proteinExistence type="predicted"/>
<name>A0ABV8HX51_9ACTN</name>
<evidence type="ECO:0000256" key="4">
    <source>
        <dbReference type="ARBA" id="ARBA00022840"/>
    </source>
</evidence>
<feature type="compositionally biased region" description="Low complexity" evidence="6">
    <location>
        <begin position="299"/>
        <end position="326"/>
    </location>
</feature>
<dbReference type="PROSITE" id="PS00107">
    <property type="entry name" value="PROTEIN_KINASE_ATP"/>
    <property type="match status" value="1"/>
</dbReference>
<evidence type="ECO:0000256" key="5">
    <source>
        <dbReference type="PROSITE-ProRule" id="PRU10141"/>
    </source>
</evidence>
<dbReference type="Gene3D" id="3.30.200.20">
    <property type="entry name" value="Phosphorylase Kinase, domain 1"/>
    <property type="match status" value="1"/>
</dbReference>
<dbReference type="InterPro" id="IPR017441">
    <property type="entry name" value="Protein_kinase_ATP_BS"/>
</dbReference>
<keyword evidence="4 5" id="KW-0067">ATP-binding</keyword>
<evidence type="ECO:0000313" key="9">
    <source>
        <dbReference type="Proteomes" id="UP001595765"/>
    </source>
</evidence>
<evidence type="ECO:0000259" key="7">
    <source>
        <dbReference type="PROSITE" id="PS50011"/>
    </source>
</evidence>
<accession>A0ABV8HX51</accession>
<dbReference type="InterPro" id="IPR011042">
    <property type="entry name" value="6-blade_b-propeller_TolB-like"/>
</dbReference>
<feature type="binding site" evidence="5">
    <location>
        <position position="45"/>
    </location>
    <ligand>
        <name>ATP</name>
        <dbReference type="ChEBI" id="CHEBI:30616"/>
    </ligand>
</feature>
<dbReference type="Gene3D" id="2.120.10.60">
    <property type="entry name" value="Tricorn protease N-terminal domain"/>
    <property type="match status" value="1"/>
</dbReference>
<protein>
    <submittedName>
        <fullName evidence="8">Protein kinase</fullName>
    </submittedName>
</protein>
<evidence type="ECO:0000256" key="1">
    <source>
        <dbReference type="ARBA" id="ARBA00022679"/>
    </source>
</evidence>
<dbReference type="EMBL" id="JBHSBB010000028">
    <property type="protein sequence ID" value="MFC4035597.1"/>
    <property type="molecule type" value="Genomic_DNA"/>
</dbReference>
<evidence type="ECO:0000256" key="6">
    <source>
        <dbReference type="SAM" id="MobiDB-lite"/>
    </source>
</evidence>
<dbReference type="PROSITE" id="PS00108">
    <property type="entry name" value="PROTEIN_KINASE_ST"/>
    <property type="match status" value="1"/>
</dbReference>
<gene>
    <name evidence="8" type="ORF">ACFO3J_29630</name>
</gene>
<dbReference type="InterPro" id="IPR011009">
    <property type="entry name" value="Kinase-like_dom_sf"/>
</dbReference>
<evidence type="ECO:0000313" key="8">
    <source>
        <dbReference type="EMBL" id="MFC4035597.1"/>
    </source>
</evidence>
<feature type="compositionally biased region" description="Low complexity" evidence="6">
    <location>
        <begin position="459"/>
        <end position="476"/>
    </location>
</feature>
<evidence type="ECO:0000256" key="3">
    <source>
        <dbReference type="ARBA" id="ARBA00022777"/>
    </source>
</evidence>
<keyword evidence="1" id="KW-0808">Transferase</keyword>
<dbReference type="InterPro" id="IPR000719">
    <property type="entry name" value="Prot_kinase_dom"/>
</dbReference>
<feature type="compositionally biased region" description="Low complexity" evidence="6">
    <location>
        <begin position="386"/>
        <end position="420"/>
    </location>
</feature>
<evidence type="ECO:0000256" key="2">
    <source>
        <dbReference type="ARBA" id="ARBA00022741"/>
    </source>
</evidence>
<reference evidence="9" key="1">
    <citation type="journal article" date="2019" name="Int. J. Syst. Evol. Microbiol.">
        <title>The Global Catalogue of Microorganisms (GCM) 10K type strain sequencing project: providing services to taxonomists for standard genome sequencing and annotation.</title>
        <authorList>
            <consortium name="The Broad Institute Genomics Platform"/>
            <consortium name="The Broad Institute Genome Sequencing Center for Infectious Disease"/>
            <person name="Wu L."/>
            <person name="Ma J."/>
        </authorList>
    </citation>
    <scope>NUCLEOTIDE SEQUENCE [LARGE SCALE GENOMIC DNA]</scope>
    <source>
        <strain evidence="9">CGMCC 4.7237</strain>
    </source>
</reference>
<dbReference type="CDD" id="cd14014">
    <property type="entry name" value="STKc_PknB_like"/>
    <property type="match status" value="1"/>
</dbReference>
<dbReference type="Gene3D" id="2.120.10.30">
    <property type="entry name" value="TolB, C-terminal domain"/>
    <property type="match status" value="2"/>
</dbReference>
<dbReference type="PANTHER" id="PTHR43289">
    <property type="entry name" value="MITOGEN-ACTIVATED PROTEIN KINASE KINASE KINASE 20-RELATED"/>
    <property type="match status" value="1"/>
</dbReference>
<feature type="domain" description="Protein kinase" evidence="7">
    <location>
        <begin position="17"/>
        <end position="270"/>
    </location>
</feature>
<sequence length="753" mass="76313">MRPLQAGDPTSVGQGRYRLVGRLGEGGMGVVYFGRSLSGRAVAVKVVRPELSTEPGFRRRFADEVAAARRVGGFHTAPVVDADPDGRPAWLVTAFVPGPTLQSVLVNVGALPVGTLTVLAAGLAEALEAIHRVGVMHRDLKPANIIVAEDGPRVIDFGIARALDGTALTQTGLQIGTPGYLAPEQLTGGAVTPAVDMFALGVVLSQAAGAFPFGDGPSAARHYRVVHQEPDLGGVPAELRPLIAACLAKDPADRPTPADFLSRLTVHQLPEGAWLPAEATAMLARTEPPPSNTADTYQAAAAAAGAAAPAPAGPDDPAAPAEDGPPAAAPPTPLAPRTPPERPAPPAAPDHPATVKAASLPASAYQAPPESPAAGAPIGAPPGPPAGSSYPATARVTASPDPGGAFGPPAGSYGSDGAAAGRGRRRTLLIVAAALVVAAAAGLVMARPWSGGPGGSGQAAGPASSPSAKGSAAGAPAAAALPAQPLLIREDTAPGWPSKCHGVIAVRDPGRDDPRRIISGGSCDILPVWAPDRATFAFTRSGPSSSVWVADADGSNAHRVAAISGGKVAWSPDGTRLAVTRIKDGVLQIYTVNVSDGSARQLTTGTGAVQDPEWSPDGQQLAVCIQAQPGLWQINLLKVSDPTAAPRQITHGTQRALDPVWSPDGSRLAYTYGKPLVGSQGDIHLIGADGTGDHPLAASAEEEMDPTWSPDGKWVAYVRGEIATPAVWAIRADGTGARRLTTGALPEGHPSWS</sequence>
<feature type="compositionally biased region" description="Pro residues" evidence="6">
    <location>
        <begin position="327"/>
        <end position="349"/>
    </location>
</feature>
<dbReference type="InterPro" id="IPR008271">
    <property type="entry name" value="Ser/Thr_kinase_AS"/>
</dbReference>
<dbReference type="InterPro" id="IPR011659">
    <property type="entry name" value="WD40"/>
</dbReference>